<dbReference type="Pfam" id="PF00211">
    <property type="entry name" value="Guanylate_cyc"/>
    <property type="match status" value="1"/>
</dbReference>
<protein>
    <submittedName>
        <fullName evidence="3">Adenylate/guanylate cyclase domain-containing protein</fullName>
        <ecNumber evidence="3">4.6.1.-</ecNumber>
    </submittedName>
</protein>
<dbReference type="SMART" id="SM00044">
    <property type="entry name" value="CYCc"/>
    <property type="match status" value="1"/>
</dbReference>
<dbReference type="InterPro" id="IPR050697">
    <property type="entry name" value="Adenylyl/Guanylyl_Cyclase_3/4"/>
</dbReference>
<evidence type="ECO:0000256" key="1">
    <source>
        <dbReference type="SAM" id="Phobius"/>
    </source>
</evidence>
<feature type="transmembrane region" description="Helical" evidence="1">
    <location>
        <begin position="368"/>
        <end position="390"/>
    </location>
</feature>
<sequence length="740" mass="82411">MNKIKKQLNTIVLGLILTILFATLVNPSIAIIKTTIDRIEGIIYDVRLNATLPEKVRESDHNIFVVDIDEKAIKDYGRFPWTRHTIKQLITNLVDAGVVVIAFDVIFPEPELNPLDTVFNTDIGQRLSGITAEQLSALRDELDADTQMAQVLGDTDIVLGVLFQQEASVQVGKLKDSTVNLLDKSAVQVQSLNFPGQLANLDVLQQAAYGQGFINSAPDPDGFIRRAALVIQHNGQFYPSLALEAARLYNLSETIDLETTQLPHTDHHSITAVKFGNNRIPTDEYGRVLVPFRGGQKSFPYYSAADVLNGSLTSEELEGGIAFIGTSAVGLADLRSTSVGLQYPGVEVHANILEGILQTDLFSYRPDWWQGALLIQILLLGIILSVALPLLGPMNMAILGGVSFAFVVGFNLFMWDQKIALPVTQPLGLVLVITFYNLARGFFAENSNKQKIKSMFDQYVPPAHIDKMLNDPSGVSLEGERKEMSVLFSDIRSFTSISEKLSANDLKDLLNEYFSPITKSIFEHQGTIDKYVGDMVMAFWGAPLNDPNHAENAVIGGFDMLKITAELRQQFLEKDWPAIYVGIGINTGDMNVGDMGSEYRRAYTVLGDAVNLGSRLESLTKFYGLEFLVSEFTKAQCPNILFRPVDKVKVKGKEEAVAIFEPVCESKDLTAELEQELKELDVAYHLYLAQKWDQANLAYKTLLSQYPNRKIYQIYIERIEQLKYVELEADWDGSFTHTSK</sequence>
<dbReference type="EC" id="4.6.1.-" evidence="3"/>
<dbReference type="GO" id="GO:0016829">
    <property type="term" value="F:lyase activity"/>
    <property type="evidence" value="ECO:0007669"/>
    <property type="project" value="UniProtKB-KW"/>
</dbReference>
<feature type="domain" description="Guanylate cyclase" evidence="2">
    <location>
        <begin position="485"/>
        <end position="617"/>
    </location>
</feature>
<accession>A0ABU3QX74</accession>
<evidence type="ECO:0000313" key="4">
    <source>
        <dbReference type="Proteomes" id="UP001257914"/>
    </source>
</evidence>
<keyword evidence="3" id="KW-0456">Lyase</keyword>
<dbReference type="EMBL" id="JAWCUA010000003">
    <property type="protein sequence ID" value="MDU0112027.1"/>
    <property type="molecule type" value="Genomic_DNA"/>
</dbReference>
<dbReference type="SUPFAM" id="SSF55073">
    <property type="entry name" value="Nucleotide cyclase"/>
    <property type="match status" value="1"/>
</dbReference>
<feature type="transmembrane region" description="Helical" evidence="1">
    <location>
        <begin position="427"/>
        <end position="443"/>
    </location>
</feature>
<keyword evidence="1" id="KW-0472">Membrane</keyword>
<dbReference type="InterPro" id="IPR007890">
    <property type="entry name" value="CHASE2"/>
</dbReference>
<comment type="caution">
    <text evidence="3">The sequence shown here is derived from an EMBL/GenBank/DDBJ whole genome shotgun (WGS) entry which is preliminary data.</text>
</comment>
<reference evidence="3 4" key="1">
    <citation type="submission" date="2023-10" db="EMBL/GenBank/DDBJ databases">
        <title>Psychrosphaera aquimaarina strain SW33 isolated from seawater.</title>
        <authorList>
            <person name="Bayburt H."/>
            <person name="Kim J.M."/>
            <person name="Choi B.J."/>
            <person name="Jeon C.O."/>
        </authorList>
    </citation>
    <scope>NUCLEOTIDE SEQUENCE [LARGE SCALE GENOMIC DNA]</scope>
    <source>
        <strain evidence="3 4">KCTC 52743</strain>
    </source>
</reference>
<proteinExistence type="predicted"/>
<dbReference type="PROSITE" id="PS50125">
    <property type="entry name" value="GUANYLATE_CYCLASE_2"/>
    <property type="match status" value="1"/>
</dbReference>
<feature type="transmembrane region" description="Helical" evidence="1">
    <location>
        <begin position="397"/>
        <end position="415"/>
    </location>
</feature>
<name>A0ABU3QX74_9GAMM</name>
<dbReference type="PANTHER" id="PTHR43081">
    <property type="entry name" value="ADENYLATE CYCLASE, TERMINAL-DIFFERENTIATION SPECIFIC-RELATED"/>
    <property type="match status" value="1"/>
</dbReference>
<evidence type="ECO:0000313" key="3">
    <source>
        <dbReference type="EMBL" id="MDU0112027.1"/>
    </source>
</evidence>
<organism evidence="3 4">
    <name type="scientific">Psychrosphaera aquimarina</name>
    <dbReference type="NCBI Taxonomy" id="2044854"/>
    <lineage>
        <taxon>Bacteria</taxon>
        <taxon>Pseudomonadati</taxon>
        <taxon>Pseudomonadota</taxon>
        <taxon>Gammaproteobacteria</taxon>
        <taxon>Alteromonadales</taxon>
        <taxon>Pseudoalteromonadaceae</taxon>
        <taxon>Psychrosphaera</taxon>
    </lineage>
</organism>
<dbReference type="PANTHER" id="PTHR43081:SF1">
    <property type="entry name" value="ADENYLATE CYCLASE, TERMINAL-DIFFERENTIATION SPECIFIC"/>
    <property type="match status" value="1"/>
</dbReference>
<dbReference type="RefSeq" id="WP_315945874.1">
    <property type="nucleotide sequence ID" value="NZ_JAWCUA010000003.1"/>
</dbReference>
<dbReference type="Pfam" id="PF05226">
    <property type="entry name" value="CHASE2"/>
    <property type="match status" value="1"/>
</dbReference>
<gene>
    <name evidence="3" type="ORF">RT723_03210</name>
</gene>
<dbReference type="Gene3D" id="3.30.70.1230">
    <property type="entry name" value="Nucleotide cyclase"/>
    <property type="match status" value="1"/>
</dbReference>
<keyword evidence="4" id="KW-1185">Reference proteome</keyword>
<dbReference type="InterPro" id="IPR029787">
    <property type="entry name" value="Nucleotide_cyclase"/>
</dbReference>
<dbReference type="SMART" id="SM01080">
    <property type="entry name" value="CHASE2"/>
    <property type="match status" value="1"/>
</dbReference>
<dbReference type="Proteomes" id="UP001257914">
    <property type="component" value="Unassembled WGS sequence"/>
</dbReference>
<evidence type="ECO:0000259" key="2">
    <source>
        <dbReference type="PROSITE" id="PS50125"/>
    </source>
</evidence>
<keyword evidence="1" id="KW-1133">Transmembrane helix</keyword>
<keyword evidence="1" id="KW-0812">Transmembrane</keyword>
<dbReference type="CDD" id="cd07302">
    <property type="entry name" value="CHD"/>
    <property type="match status" value="1"/>
</dbReference>
<dbReference type="InterPro" id="IPR001054">
    <property type="entry name" value="A/G_cyclase"/>
</dbReference>